<keyword evidence="2" id="KW-0472">Membrane</keyword>
<gene>
    <name evidence="3" type="ORF">LZC94_32260</name>
</gene>
<feature type="region of interest" description="Disordered" evidence="1">
    <location>
        <begin position="1"/>
        <end position="45"/>
    </location>
</feature>
<organism evidence="3 4">
    <name type="scientific">Pendulispora albinea</name>
    <dbReference type="NCBI Taxonomy" id="2741071"/>
    <lineage>
        <taxon>Bacteria</taxon>
        <taxon>Pseudomonadati</taxon>
        <taxon>Myxococcota</taxon>
        <taxon>Myxococcia</taxon>
        <taxon>Myxococcales</taxon>
        <taxon>Sorangiineae</taxon>
        <taxon>Pendulisporaceae</taxon>
        <taxon>Pendulispora</taxon>
    </lineage>
</organism>
<feature type="compositionally biased region" description="Pro residues" evidence="1">
    <location>
        <begin position="111"/>
        <end position="121"/>
    </location>
</feature>
<dbReference type="RefSeq" id="WP_394822130.1">
    <property type="nucleotide sequence ID" value="NZ_CP089984.1"/>
</dbReference>
<protein>
    <submittedName>
        <fullName evidence="3">Uncharacterized protein</fullName>
    </submittedName>
</protein>
<feature type="compositionally biased region" description="Basic and acidic residues" evidence="1">
    <location>
        <begin position="333"/>
        <end position="342"/>
    </location>
</feature>
<evidence type="ECO:0000256" key="2">
    <source>
        <dbReference type="SAM" id="Phobius"/>
    </source>
</evidence>
<feature type="transmembrane region" description="Helical" evidence="2">
    <location>
        <begin position="205"/>
        <end position="230"/>
    </location>
</feature>
<keyword evidence="2" id="KW-1133">Transmembrane helix</keyword>
<keyword evidence="4" id="KW-1185">Reference proteome</keyword>
<keyword evidence="2" id="KW-0812">Transmembrane</keyword>
<feature type="compositionally biased region" description="Low complexity" evidence="1">
    <location>
        <begin position="259"/>
        <end position="332"/>
    </location>
</feature>
<feature type="region of interest" description="Disordered" evidence="1">
    <location>
        <begin position="100"/>
        <end position="149"/>
    </location>
</feature>
<evidence type="ECO:0000313" key="4">
    <source>
        <dbReference type="Proteomes" id="UP001370348"/>
    </source>
</evidence>
<dbReference type="EMBL" id="CP089984">
    <property type="protein sequence ID" value="WXB12508.1"/>
    <property type="molecule type" value="Genomic_DNA"/>
</dbReference>
<evidence type="ECO:0000256" key="1">
    <source>
        <dbReference type="SAM" id="MobiDB-lite"/>
    </source>
</evidence>
<evidence type="ECO:0000313" key="3">
    <source>
        <dbReference type="EMBL" id="WXB12508.1"/>
    </source>
</evidence>
<feature type="region of interest" description="Disordered" evidence="1">
    <location>
        <begin position="259"/>
        <end position="342"/>
    </location>
</feature>
<dbReference type="Proteomes" id="UP001370348">
    <property type="component" value="Chromosome"/>
</dbReference>
<accession>A0ABZ2LRK0</accession>
<proteinExistence type="predicted"/>
<reference evidence="3 4" key="1">
    <citation type="submission" date="2021-12" db="EMBL/GenBank/DDBJ databases">
        <title>Discovery of the Pendulisporaceae a myxobacterial family with distinct sporulation behavior and unique specialized metabolism.</title>
        <authorList>
            <person name="Garcia R."/>
            <person name="Popoff A."/>
            <person name="Bader C.D."/>
            <person name="Loehr J."/>
            <person name="Walesch S."/>
            <person name="Walt C."/>
            <person name="Boldt J."/>
            <person name="Bunk B."/>
            <person name="Haeckl F.J.F.P.J."/>
            <person name="Gunesch A.P."/>
            <person name="Birkelbach J."/>
            <person name="Nuebel U."/>
            <person name="Pietschmann T."/>
            <person name="Bach T."/>
            <person name="Mueller R."/>
        </authorList>
    </citation>
    <scope>NUCLEOTIDE SEQUENCE [LARGE SCALE GENOMIC DNA]</scope>
    <source>
        <strain evidence="3 4">MSr11954</strain>
    </source>
</reference>
<name>A0ABZ2LRK0_9BACT</name>
<sequence length="342" mass="33584">MVRNDTVPGVAPPATDGRGAPRVVQGVLRSPDSNPRVPRELPSKVRAAPARKIANATVPGLGIVPSQLRVAGSGALVDGASTLVGMPPPSDPFVENAVTAPITPKSGAPMPGDPPRAALPPDPDDLVRGLERGSSAQTPVAHTAESRGRDGAVHVAVVQPAPGQVARPAEPLVVVDVSTDPTSRSLDAIVSNDVARNGALARGKATLVVAVFLFGVCLILAVGILGTLAAKYIPDAPAASAAPAAAEPRAAPTIHISPAAAASSPSSQKSPIADEPSAPRVPAASPAAASPAAASPAGAPGSASAAPHPSAKARAIPATGSASSPSGATRAGHVSDLERSVD</sequence>